<feature type="region of interest" description="Disordered" evidence="9">
    <location>
        <begin position="646"/>
        <end position="671"/>
    </location>
</feature>
<keyword evidence="13" id="KW-1185">Reference proteome</keyword>
<evidence type="ECO:0000256" key="6">
    <source>
        <dbReference type="ARBA" id="ARBA00022777"/>
    </source>
</evidence>
<dbReference type="InterPro" id="IPR057573">
    <property type="entry name" value="NOL9_N"/>
</dbReference>
<evidence type="ECO:0000256" key="8">
    <source>
        <dbReference type="ARBA" id="ARBA00071212"/>
    </source>
</evidence>
<proteinExistence type="inferred from homology"/>
<protein>
    <recommendedName>
        <fullName evidence="3">Polynucleotide 5'-hydroxyl-kinase GRC3</fullName>
    </recommendedName>
    <alternativeName>
        <fullName evidence="8">Polynucleotide 5'-hydroxyl-kinase NOL9</fullName>
    </alternativeName>
    <alternativeName>
        <fullName evidence="2">Polynucleotide 5'-hydroxyl-kinase grc3</fullName>
    </alternativeName>
</protein>
<evidence type="ECO:0000256" key="3">
    <source>
        <dbReference type="ARBA" id="ARBA00019824"/>
    </source>
</evidence>
<evidence type="ECO:0000256" key="9">
    <source>
        <dbReference type="SAM" id="MobiDB-lite"/>
    </source>
</evidence>
<dbReference type="GO" id="GO:0005524">
    <property type="term" value="F:ATP binding"/>
    <property type="evidence" value="ECO:0007669"/>
    <property type="project" value="UniProtKB-KW"/>
</dbReference>
<feature type="domain" description="NOL9 N-terminal" evidence="11">
    <location>
        <begin position="120"/>
        <end position="200"/>
    </location>
</feature>
<dbReference type="GO" id="GO:0000448">
    <property type="term" value="P:cleavage in ITS2 between 5.8S rRNA and LSU-rRNA of tricistronic rRNA transcript (SSU-rRNA, 5.8S rRNA, LSU-rRNA)"/>
    <property type="evidence" value="ECO:0007669"/>
    <property type="project" value="TreeGrafter"/>
</dbReference>
<dbReference type="PANTHER" id="PTHR12755:SF3">
    <property type="entry name" value="POLYNUCLEOTIDE 5'-HYDROXYL-KINASE NOL9"/>
    <property type="match status" value="1"/>
</dbReference>
<dbReference type="GO" id="GO:0005634">
    <property type="term" value="C:nucleus"/>
    <property type="evidence" value="ECO:0007669"/>
    <property type="project" value="TreeGrafter"/>
</dbReference>
<dbReference type="Proteomes" id="UP000186594">
    <property type="component" value="Unassembled WGS sequence"/>
</dbReference>
<dbReference type="Pfam" id="PF24419">
    <property type="entry name" value="Cupin_NOL9"/>
    <property type="match status" value="1"/>
</dbReference>
<comment type="similarity">
    <text evidence="1">Belongs to the Clp1 family. NOL9/GRC3 subfamily.</text>
</comment>
<evidence type="ECO:0000256" key="5">
    <source>
        <dbReference type="ARBA" id="ARBA00022741"/>
    </source>
</evidence>
<evidence type="ECO:0000256" key="1">
    <source>
        <dbReference type="ARBA" id="ARBA00011003"/>
    </source>
</evidence>
<comment type="caution">
    <text evidence="12">The sequence shown here is derived from an EMBL/GenBank/DDBJ whole genome shotgun (WGS) entry which is preliminary data.</text>
</comment>
<dbReference type="InterPro" id="IPR032319">
    <property type="entry name" value="CLP1_P"/>
</dbReference>
<keyword evidence="6 12" id="KW-0418">Kinase</keyword>
<keyword evidence="5" id="KW-0547">Nucleotide-binding</keyword>
<evidence type="ECO:0000259" key="10">
    <source>
        <dbReference type="Pfam" id="PF16575"/>
    </source>
</evidence>
<feature type="compositionally biased region" description="Polar residues" evidence="9">
    <location>
        <begin position="68"/>
        <end position="88"/>
    </location>
</feature>
<reference evidence="12 13" key="1">
    <citation type="submission" date="2016-04" db="EMBL/GenBank/DDBJ databases">
        <title>Evolutionary innovation and constraint leading to complex multicellularity in the Ascomycota.</title>
        <authorList>
            <person name="Cisse O."/>
            <person name="Nguyen A."/>
            <person name="Hewitt D.A."/>
            <person name="Jedd G."/>
            <person name="Stajich J.E."/>
        </authorList>
    </citation>
    <scope>NUCLEOTIDE SEQUENCE [LARGE SCALE GENOMIC DNA]</scope>
    <source>
        <strain evidence="12 13">DAH-3</strain>
    </source>
</reference>
<name>A0A1U7LJJ0_NEOID</name>
<feature type="domain" description="Clp1 P-loop" evidence="10">
    <location>
        <begin position="286"/>
        <end position="478"/>
    </location>
</feature>
<keyword evidence="7" id="KW-0067">ATP-binding</keyword>
<dbReference type="Pfam" id="PF16575">
    <property type="entry name" value="CLP1_P"/>
    <property type="match status" value="1"/>
</dbReference>
<dbReference type="InterPro" id="IPR027417">
    <property type="entry name" value="P-loop_NTPase"/>
</dbReference>
<sequence>MSESPRKRLKTEQQEKKSVPMSAFAAFLSVEDHQNSFHALEDLQESTSDKEIQVICEPTIQDEESTSDRTQTSQNQPLPLQSSGNNISPIKEDPEVLVNRFYADVLGRSVHIENMQVSVTGLKTGDCLCLHGIYQLTCIKGSLEILGYHIDAQPGNQWHTVYAPSTHSLPVIITHETSSNHIYTEIYNELQNSGKISDLEMYDTLVGIRSLKSNLLNLQNVYPPARHIWGPQDRLPPSMNKFPCVPINTKTPPISIMLYPDSWKTIVDHVLSHVRKPSIQKVLICGPKSVGKSSFAKYLINRFVSSFQKSKAHFLDLDPGQPEFGPAGMISLHAISDAILGPPFSYPQSPNLIQAHDIGDTSPQDNPEHYVACVQGLYGITCTQNPLEIPLIINTLGWIKGQGVEILADLINSIEPTHIVYLGPQLEAMSSEIARLLLGDPRLVILTSASELNNLTYSSPTVSPSELRTLSTMSYFHSAPTPGVENCNFSPLVGHSPWIASYEGEFAGVDAIAIFGSIVDSDNVAMVINASIVAIVIYTPSDRTIWENGIVPTPEGLPYLNLHGQYLDPKNSQCIGYAIVRGINVKTKELELLSPIDPALLETEDDSKLILLRGKLELPVWAFLEGSSNIIAGRSWNDAPYLTTEPEKGAGSQFSKSRRNISRRSAGVDIY</sequence>
<dbReference type="STRING" id="1198029.A0A1U7LJJ0"/>
<evidence type="ECO:0000256" key="2">
    <source>
        <dbReference type="ARBA" id="ARBA00018706"/>
    </source>
</evidence>
<dbReference type="SUPFAM" id="SSF52540">
    <property type="entry name" value="P-loop containing nucleoside triphosphate hydrolases"/>
    <property type="match status" value="1"/>
</dbReference>
<evidence type="ECO:0000256" key="7">
    <source>
        <dbReference type="ARBA" id="ARBA00022840"/>
    </source>
</evidence>
<evidence type="ECO:0000256" key="4">
    <source>
        <dbReference type="ARBA" id="ARBA00022679"/>
    </source>
</evidence>
<gene>
    <name evidence="12" type="ORF">NEOLI_000938</name>
</gene>
<dbReference type="Gene3D" id="3.40.50.300">
    <property type="entry name" value="P-loop containing nucleotide triphosphate hydrolases"/>
    <property type="match status" value="1"/>
</dbReference>
<dbReference type="OMA" id="EHVWKVR"/>
<dbReference type="OrthoDB" id="4054781at2759"/>
<dbReference type="GO" id="GO:0051731">
    <property type="term" value="F:polynucleotide 5'-hydroxyl-kinase activity"/>
    <property type="evidence" value="ECO:0007669"/>
    <property type="project" value="InterPro"/>
</dbReference>
<dbReference type="InterPro" id="IPR045116">
    <property type="entry name" value="Clp1/Grc3"/>
</dbReference>
<dbReference type="AlphaFoldDB" id="A0A1U7LJJ0"/>
<dbReference type="EMBL" id="LXFE01002711">
    <property type="protein sequence ID" value="OLL22814.1"/>
    <property type="molecule type" value="Genomic_DNA"/>
</dbReference>
<feature type="region of interest" description="Disordered" evidence="9">
    <location>
        <begin position="60"/>
        <end position="89"/>
    </location>
</feature>
<organism evidence="12 13">
    <name type="scientific">Neolecta irregularis (strain DAH-3)</name>
    <dbReference type="NCBI Taxonomy" id="1198029"/>
    <lineage>
        <taxon>Eukaryota</taxon>
        <taxon>Fungi</taxon>
        <taxon>Dikarya</taxon>
        <taxon>Ascomycota</taxon>
        <taxon>Taphrinomycotina</taxon>
        <taxon>Neolectales</taxon>
        <taxon>Neolectaceae</taxon>
        <taxon>Neolecta</taxon>
    </lineage>
</organism>
<feature type="compositionally biased region" description="Basic and acidic residues" evidence="9">
    <location>
        <begin position="1"/>
        <end position="18"/>
    </location>
</feature>
<evidence type="ECO:0000313" key="13">
    <source>
        <dbReference type="Proteomes" id="UP000186594"/>
    </source>
</evidence>
<dbReference type="PANTHER" id="PTHR12755">
    <property type="entry name" value="CLEAVAGE/POLYADENYLATION FACTOR IA SUBUNIT CLP1P"/>
    <property type="match status" value="1"/>
</dbReference>
<evidence type="ECO:0000313" key="12">
    <source>
        <dbReference type="EMBL" id="OLL22814.1"/>
    </source>
</evidence>
<feature type="region of interest" description="Disordered" evidence="9">
    <location>
        <begin position="1"/>
        <end position="20"/>
    </location>
</feature>
<evidence type="ECO:0000259" key="11">
    <source>
        <dbReference type="Pfam" id="PF24419"/>
    </source>
</evidence>
<keyword evidence="4" id="KW-0808">Transferase</keyword>
<accession>A0A1U7LJJ0</accession>